<dbReference type="Gene3D" id="2.40.100.10">
    <property type="entry name" value="Cyclophilin-like"/>
    <property type="match status" value="1"/>
</dbReference>
<protein>
    <recommendedName>
        <fullName evidence="3">Peptidyl-prolyl cis-trans isomerase</fullName>
        <shortName evidence="3">PPIase</shortName>
        <ecNumber evidence="3">5.2.1.8</ecNumber>
    </recommendedName>
</protein>
<evidence type="ECO:0000256" key="2">
    <source>
        <dbReference type="ARBA" id="ARBA00023235"/>
    </source>
</evidence>
<evidence type="ECO:0000313" key="6">
    <source>
        <dbReference type="Proteomes" id="UP000030533"/>
    </source>
</evidence>
<dbReference type="Proteomes" id="UP000030533">
    <property type="component" value="Unassembled WGS sequence"/>
</dbReference>
<dbReference type="STRING" id="167548.EU98_1934"/>
<dbReference type="AlphaFoldDB" id="A0A0A2AHV9"/>
<evidence type="ECO:0000313" key="5">
    <source>
        <dbReference type="EMBL" id="KGG00402.1"/>
    </source>
</evidence>
<dbReference type="RefSeq" id="WP_342665662.1">
    <property type="nucleotide sequence ID" value="NZ_JNAO01000013.1"/>
</dbReference>
<reference evidence="6" key="1">
    <citation type="journal article" date="2014" name="Sci. Data">
        <title>Genomes of diverse isolates of the marine cyanobacterium Prochlorococcus.</title>
        <authorList>
            <person name="Biller S."/>
            <person name="Berube P."/>
            <person name="Thompson J."/>
            <person name="Kelly L."/>
            <person name="Roggensack S."/>
            <person name="Awad L."/>
            <person name="Roache-Johnson K."/>
            <person name="Ding H."/>
            <person name="Giovannoni S.J."/>
            <person name="Moore L.R."/>
            <person name="Chisholm S.W."/>
        </authorList>
    </citation>
    <scope>NUCLEOTIDE SEQUENCE [LARGE SCALE GENOMIC DNA]</scope>
    <source>
        <strain evidence="6">MIT 9314</strain>
    </source>
</reference>
<dbReference type="PANTHER" id="PTHR43246">
    <property type="entry name" value="PEPTIDYL-PROLYL CIS-TRANS ISOMERASE CYP38, CHLOROPLASTIC"/>
    <property type="match status" value="1"/>
</dbReference>
<dbReference type="eggNOG" id="COG0652">
    <property type="taxonomic scope" value="Bacteria"/>
</dbReference>
<dbReference type="Pfam" id="PF00160">
    <property type="entry name" value="Pro_isomerase"/>
    <property type="match status" value="1"/>
</dbReference>
<comment type="similarity">
    <text evidence="3">Belongs to the cyclophilin-type PPIase family.</text>
</comment>
<gene>
    <name evidence="5" type="ORF">EU98_1934</name>
</gene>
<keyword evidence="2 3" id="KW-0413">Isomerase</keyword>
<comment type="catalytic activity">
    <reaction evidence="3">
        <text>[protein]-peptidylproline (omega=180) = [protein]-peptidylproline (omega=0)</text>
        <dbReference type="Rhea" id="RHEA:16237"/>
        <dbReference type="Rhea" id="RHEA-COMP:10747"/>
        <dbReference type="Rhea" id="RHEA-COMP:10748"/>
        <dbReference type="ChEBI" id="CHEBI:83833"/>
        <dbReference type="ChEBI" id="CHEBI:83834"/>
        <dbReference type="EC" id="5.2.1.8"/>
    </reaction>
</comment>
<dbReference type="PROSITE" id="PS50072">
    <property type="entry name" value="CSA_PPIASE_2"/>
    <property type="match status" value="1"/>
</dbReference>
<evidence type="ECO:0000256" key="3">
    <source>
        <dbReference type="RuleBase" id="RU363019"/>
    </source>
</evidence>
<accession>A0A0A2AHV9</accession>
<comment type="caution">
    <text evidence="5">The sequence shown here is derived from an EMBL/GenBank/DDBJ whole genome shotgun (WGS) entry which is preliminary data.</text>
</comment>
<name>A0A0A2AHV9_PROMR</name>
<sequence>MFLFQACTYKNKIDSNYYCQKLKFSCTKSNKVVNFKTSKGDFEVQLYGKDNPVTVSNFLENIDKNIYVNQKFYKKINLTHISFIHGGVNPENKHYFERKQNLNKTSPSIPLEIKFKEEIKPRYNYQIKNPNETENLVNTFESGSIAMVKRGKNKSSSTEFFFVTGKIPELDGRYSIFGKIIKGLDVLEEINKEDYIKTIQIIN</sequence>
<dbReference type="GO" id="GO:0003755">
    <property type="term" value="F:peptidyl-prolyl cis-trans isomerase activity"/>
    <property type="evidence" value="ECO:0007669"/>
    <property type="project" value="UniProtKB-UniRule"/>
</dbReference>
<dbReference type="InterPro" id="IPR029000">
    <property type="entry name" value="Cyclophilin-like_dom_sf"/>
</dbReference>
<feature type="domain" description="PPIase cyclophilin-type" evidence="4">
    <location>
        <begin position="29"/>
        <end position="192"/>
    </location>
</feature>
<dbReference type="InterPro" id="IPR002130">
    <property type="entry name" value="Cyclophilin-type_PPIase_dom"/>
</dbReference>
<proteinExistence type="inferred from homology"/>
<keyword evidence="1 3" id="KW-0697">Rotamase</keyword>
<dbReference type="PRINTS" id="PR00153">
    <property type="entry name" value="CSAPPISMRASE"/>
</dbReference>
<evidence type="ECO:0000259" key="4">
    <source>
        <dbReference type="PROSITE" id="PS50072"/>
    </source>
</evidence>
<dbReference type="InterPro" id="IPR044665">
    <property type="entry name" value="E_coli_cyclophilin_A-like"/>
</dbReference>
<dbReference type="EMBL" id="JNAO01000013">
    <property type="protein sequence ID" value="KGG00402.1"/>
    <property type="molecule type" value="Genomic_DNA"/>
</dbReference>
<comment type="function">
    <text evidence="3">PPIases accelerate the folding of proteins. It catalyzes the cis-trans isomerization of proline imidic peptide bonds in oligopeptides.</text>
</comment>
<dbReference type="SUPFAM" id="SSF50891">
    <property type="entry name" value="Cyclophilin-like"/>
    <property type="match status" value="1"/>
</dbReference>
<organism evidence="5 6">
    <name type="scientific">Prochlorococcus marinus str. MIT 9314</name>
    <dbReference type="NCBI Taxonomy" id="167548"/>
    <lineage>
        <taxon>Bacteria</taxon>
        <taxon>Bacillati</taxon>
        <taxon>Cyanobacteriota</taxon>
        <taxon>Cyanophyceae</taxon>
        <taxon>Synechococcales</taxon>
        <taxon>Prochlorococcaceae</taxon>
        <taxon>Prochlorococcus</taxon>
    </lineage>
</organism>
<evidence type="ECO:0000256" key="1">
    <source>
        <dbReference type="ARBA" id="ARBA00023110"/>
    </source>
</evidence>
<dbReference type="EC" id="5.2.1.8" evidence="3"/>